<protein>
    <recommendedName>
        <fullName evidence="2">Bulb-type lectin domain-containing protein</fullName>
    </recommendedName>
</protein>
<dbReference type="EMBL" id="WWCW01000048">
    <property type="protein sequence ID" value="MYM88524.1"/>
    <property type="molecule type" value="Genomic_DNA"/>
</dbReference>
<evidence type="ECO:0000259" key="2">
    <source>
        <dbReference type="PROSITE" id="PS50927"/>
    </source>
</evidence>
<evidence type="ECO:0000256" key="1">
    <source>
        <dbReference type="SAM" id="SignalP"/>
    </source>
</evidence>
<dbReference type="CDD" id="cd00028">
    <property type="entry name" value="B_lectin"/>
    <property type="match status" value="1"/>
</dbReference>
<accession>A0A845G2H2</accession>
<feature type="signal peptide" evidence="1">
    <location>
        <begin position="1"/>
        <end position="29"/>
    </location>
</feature>
<feature type="domain" description="Bulb-type lectin" evidence="2">
    <location>
        <begin position="34"/>
        <end position="146"/>
    </location>
</feature>
<sequence length="306" mass="32737">MASTLSLSFKPLHFAAALLACGVALQASAAHSYTDKLVAGETLQANEFLKPTDNNLVNLIMQGDGNLVLYRMADSVPLWHANSWGHPGAVTVMQGDGNLVVYGANGTDVLFHTNTWNNPGSYLQLLSSGNLVVKSASNTVLWASNTSVQPPPIYSTPSYQPTFWNDGATIQRNNNCYNYANNKRTDTFAQPGRAHGVTGYAMTGPAVYSAAVADGLVPTTATGTSPEGKTKIALVVAPGVDYHWYRQDADGRWTHKPGQTRATNVDNSGVTISNPETANRGMYTLFVGYFFTPSDAVQGQGKADIR</sequence>
<reference evidence="3 4" key="1">
    <citation type="submission" date="2020-01" db="EMBL/GenBank/DDBJ databases">
        <title>Novel species isolated from a subtropical stream in China.</title>
        <authorList>
            <person name="Lu H."/>
        </authorList>
    </citation>
    <scope>NUCLEOTIDE SEQUENCE [LARGE SCALE GENOMIC DNA]</scope>
    <source>
        <strain evidence="3 4">FT82W</strain>
    </source>
</reference>
<evidence type="ECO:0000313" key="3">
    <source>
        <dbReference type="EMBL" id="MYM88524.1"/>
    </source>
</evidence>
<dbReference type="PROSITE" id="PS50927">
    <property type="entry name" value="BULB_LECTIN"/>
    <property type="match status" value="1"/>
</dbReference>
<dbReference type="InterPro" id="IPR001480">
    <property type="entry name" value="Bulb-type_lectin_dom"/>
</dbReference>
<comment type="caution">
    <text evidence="3">The sequence shown here is derived from an EMBL/GenBank/DDBJ whole genome shotgun (WGS) entry which is preliminary data.</text>
</comment>
<name>A0A845G2H2_9BURK</name>
<gene>
    <name evidence="3" type="ORF">GTP91_15240</name>
</gene>
<evidence type="ECO:0000313" key="4">
    <source>
        <dbReference type="Proteomes" id="UP000470302"/>
    </source>
</evidence>
<keyword evidence="1" id="KW-0732">Signal</keyword>
<organism evidence="3 4">
    <name type="scientific">Duganella vulcania</name>
    <dbReference type="NCBI Taxonomy" id="2692166"/>
    <lineage>
        <taxon>Bacteria</taxon>
        <taxon>Pseudomonadati</taxon>
        <taxon>Pseudomonadota</taxon>
        <taxon>Betaproteobacteria</taxon>
        <taxon>Burkholderiales</taxon>
        <taxon>Oxalobacteraceae</taxon>
        <taxon>Telluria group</taxon>
        <taxon>Duganella</taxon>
    </lineage>
</organism>
<dbReference type="SUPFAM" id="SSF51110">
    <property type="entry name" value="alpha-D-mannose-specific plant lectins"/>
    <property type="match status" value="2"/>
</dbReference>
<dbReference type="AlphaFoldDB" id="A0A845G2H2"/>
<dbReference type="Gene3D" id="2.90.10.10">
    <property type="entry name" value="Bulb-type lectin domain"/>
    <property type="match status" value="2"/>
</dbReference>
<dbReference type="Proteomes" id="UP000470302">
    <property type="component" value="Unassembled WGS sequence"/>
</dbReference>
<dbReference type="InterPro" id="IPR036426">
    <property type="entry name" value="Bulb-type_lectin_dom_sf"/>
</dbReference>
<feature type="chain" id="PRO_5032416078" description="Bulb-type lectin domain-containing protein" evidence="1">
    <location>
        <begin position="30"/>
        <end position="306"/>
    </location>
</feature>
<dbReference type="RefSeq" id="WP_161097554.1">
    <property type="nucleotide sequence ID" value="NZ_WWCW01000048.1"/>
</dbReference>
<dbReference type="SMART" id="SM00108">
    <property type="entry name" value="B_lectin"/>
    <property type="match status" value="1"/>
</dbReference>
<proteinExistence type="predicted"/>